<evidence type="ECO:0000313" key="1">
    <source>
        <dbReference type="EMBL" id="AXH59815.1"/>
    </source>
</evidence>
<geneLocation type="plasmid" evidence="2">
    <name>pmppla107</name>
</geneLocation>
<proteinExistence type="predicted"/>
<sequence>MNVDPVILMNLYAVASGQMAHRYVESCPDVTNGLDARDHNCPACRALIAAEATPGFVWKSLNGEVCS</sequence>
<protein>
    <submittedName>
        <fullName evidence="1">Uncharacterized protein</fullName>
    </submittedName>
</protein>
<dbReference type="AlphaFoldDB" id="A0AAD0PW25"/>
<keyword evidence="1" id="KW-0614">Plasmid</keyword>
<dbReference type="Proteomes" id="UP000006426">
    <property type="component" value="Plasmid pmppla107"/>
</dbReference>
<dbReference type="GeneID" id="39474278"/>
<dbReference type="EMBL" id="CP031226">
    <property type="protein sequence ID" value="AXH59815.1"/>
    <property type="molecule type" value="Genomic_DNA"/>
</dbReference>
<organism evidence="1 2">
    <name type="scientific">Pseudomonas amygdali pv. lachrymans str. M301315</name>
    <dbReference type="NCBI Taxonomy" id="629260"/>
    <lineage>
        <taxon>Bacteria</taxon>
        <taxon>Pseudomonadati</taxon>
        <taxon>Pseudomonadota</taxon>
        <taxon>Gammaproteobacteria</taxon>
        <taxon>Pseudomonadales</taxon>
        <taxon>Pseudomonadaceae</taxon>
        <taxon>Pseudomonas</taxon>
        <taxon>Pseudomonas amygdali</taxon>
    </lineage>
</organism>
<dbReference type="RefSeq" id="WP_005741902.1">
    <property type="nucleotide sequence ID" value="NZ_CP031226.1"/>
</dbReference>
<gene>
    <name evidence="1" type="ORF">PLA107_031825</name>
</gene>
<reference evidence="1 2" key="1">
    <citation type="journal article" date="2011" name="PLoS Pathog.">
        <title>Dynamic evolution of pathogenicity revealed by sequencing and comparative genomics of 19 Pseudomonas syringae isolates.</title>
        <authorList>
            <person name="Baltrus D.A."/>
            <person name="Nishimura M.T."/>
            <person name="Romanchuk A."/>
            <person name="Chang J.H."/>
            <person name="Mukhtar M.S."/>
            <person name="Cherkis K."/>
            <person name="Roach J."/>
            <person name="Grant S.R."/>
            <person name="Jones C.D."/>
            <person name="Dangl J.L."/>
        </authorList>
    </citation>
    <scope>NUCLEOTIDE SEQUENCE [LARGE SCALE GENOMIC DNA]</scope>
    <source>
        <strain evidence="1 2">M301315</strain>
    </source>
</reference>
<evidence type="ECO:0000313" key="2">
    <source>
        <dbReference type="Proteomes" id="UP000006426"/>
    </source>
</evidence>
<accession>A0AAD0PW25</accession>
<name>A0AAD0PW25_PSEAV</name>